<evidence type="ECO:0000259" key="1">
    <source>
        <dbReference type="Pfam" id="PF11775"/>
    </source>
</evidence>
<dbReference type="PANTHER" id="PTHR41248">
    <property type="entry name" value="NORD PROTEIN"/>
    <property type="match status" value="1"/>
</dbReference>
<dbReference type="PIRSF" id="PIRSF031715">
    <property type="entry name" value="Cob_chel_CobT"/>
    <property type="match status" value="1"/>
</dbReference>
<dbReference type="EMBL" id="LVHG01000095">
    <property type="protein sequence ID" value="OAK56991.1"/>
    <property type="molecule type" value="Genomic_DNA"/>
</dbReference>
<dbReference type="AlphaFoldDB" id="A0AA91I7Q8"/>
<gene>
    <name evidence="2" type="ORF">A3K87_03610</name>
</gene>
<dbReference type="InterPro" id="IPR006538">
    <property type="entry name" value="CobT"/>
</dbReference>
<dbReference type="InterPro" id="IPR025861">
    <property type="entry name" value="CobT_VWA_dom"/>
</dbReference>
<dbReference type="InterPro" id="IPR051928">
    <property type="entry name" value="NorD/CobT"/>
</dbReference>
<reference evidence="2 3" key="1">
    <citation type="submission" date="2016-03" db="EMBL/GenBank/DDBJ databases">
        <title>Genome sequence of Variovorax paradoxus KB5.</title>
        <authorList>
            <person name="Jeong H."/>
            <person name="Hong C.E."/>
            <person name="Jo S.H."/>
            <person name="Park J.M."/>
        </authorList>
    </citation>
    <scope>NUCLEOTIDE SEQUENCE [LARGE SCALE GENOMIC DNA]</scope>
    <source>
        <strain evidence="2 3">KB5</strain>
    </source>
</reference>
<sequence length="578" mass="64093">MSPEPASAMQRRVRQEEQVAELCAGVVRAFSGERDLHFRGRRLHRGRIALPWFAPHLHPSPDTDDFASFRGVADGLALRLTVSDATLHATLQPQEPVERMLFEMLEQFRAEALAPDAMAGMRRNLRHRHEQWSLAFHHSGLTDTARGLLLYAVAQICRARVSGQQVVEETEDMLEATRFALAPLIGHALAGLRRDRDDQAAYAVHALAIARTVAAMLHEAGEEGSDTARDPHVDDKRSVFSLVADMDQEIVERFTTAESGRSTVLDDAGGAYRVFTTAYDREHDAATLARKEVLAQHREKLDRRIAAQGVNIARLARELRALLAEPERDGWDGGQEEGLIDGRRLAQLVASPTERRLFRTERMEPLADCIVTFLIDCSGSMKEHAESVAMMVDVFARALEQAGVASEVLGFTTGAWNGGRPQREWVRAGRPPHPGRLNERSHLVFKAAGTPWRRARPAMAALLKADLFREGIDGEAVDWACTRLRQRGEARKLLLVISDGSPMDSATHLANDAHYLDHHLRDVVARQEQRGDIAIAGIGVSLDLSPCYSRSHVLDLAGSSGNTIFREVIGLMAGRHRR</sequence>
<proteinExistence type="predicted"/>
<evidence type="ECO:0000313" key="3">
    <source>
        <dbReference type="Proteomes" id="UP000077852"/>
    </source>
</evidence>
<dbReference type="Pfam" id="PF06213">
    <property type="entry name" value="CobT"/>
    <property type="match status" value="1"/>
</dbReference>
<dbReference type="RefSeq" id="WP_081271229.1">
    <property type="nucleotide sequence ID" value="NZ_LVHG01000095.1"/>
</dbReference>
<dbReference type="PANTHER" id="PTHR41248:SF1">
    <property type="entry name" value="NORD PROTEIN"/>
    <property type="match status" value="1"/>
</dbReference>
<name>A0AA91I7Q8_VARPD</name>
<dbReference type="SUPFAM" id="SSF53300">
    <property type="entry name" value="vWA-like"/>
    <property type="match status" value="1"/>
</dbReference>
<accession>A0AA91I7Q8</accession>
<evidence type="ECO:0000313" key="2">
    <source>
        <dbReference type="EMBL" id="OAK56991.1"/>
    </source>
</evidence>
<comment type="caution">
    <text evidence="2">The sequence shown here is derived from an EMBL/GenBank/DDBJ whole genome shotgun (WGS) entry which is preliminary data.</text>
</comment>
<dbReference type="GO" id="GO:0009236">
    <property type="term" value="P:cobalamin biosynthetic process"/>
    <property type="evidence" value="ECO:0007669"/>
    <property type="project" value="InterPro"/>
</dbReference>
<dbReference type="Pfam" id="PF11775">
    <property type="entry name" value="CobT_C"/>
    <property type="match status" value="1"/>
</dbReference>
<dbReference type="InterPro" id="IPR036465">
    <property type="entry name" value="vWFA_dom_sf"/>
</dbReference>
<dbReference type="Proteomes" id="UP000077852">
    <property type="component" value="Unassembled WGS sequence"/>
</dbReference>
<dbReference type="Gene3D" id="3.40.50.410">
    <property type="entry name" value="von Willebrand factor, type A domain"/>
    <property type="match status" value="1"/>
</dbReference>
<protein>
    <submittedName>
        <fullName evidence="2">Cobalt chelatase</fullName>
    </submittedName>
</protein>
<feature type="domain" description="Cobalamin biosynthesis protein CobT VWA" evidence="1">
    <location>
        <begin position="358"/>
        <end position="554"/>
    </location>
</feature>
<organism evidence="2 3">
    <name type="scientific">Variovorax paradoxus</name>
    <dbReference type="NCBI Taxonomy" id="34073"/>
    <lineage>
        <taxon>Bacteria</taxon>
        <taxon>Pseudomonadati</taxon>
        <taxon>Pseudomonadota</taxon>
        <taxon>Betaproteobacteria</taxon>
        <taxon>Burkholderiales</taxon>
        <taxon>Comamonadaceae</taxon>
        <taxon>Variovorax</taxon>
    </lineage>
</organism>